<keyword evidence="2 5" id="KW-0812">Transmembrane</keyword>
<evidence type="ECO:0000256" key="3">
    <source>
        <dbReference type="ARBA" id="ARBA00022989"/>
    </source>
</evidence>
<dbReference type="GO" id="GO:0004888">
    <property type="term" value="F:transmembrane signaling receptor activity"/>
    <property type="evidence" value="ECO:0007669"/>
    <property type="project" value="InterPro"/>
</dbReference>
<dbReference type="Gene3D" id="2.70.170.10">
    <property type="entry name" value="Neurotransmitter-gated ion-channel ligand-binding domain"/>
    <property type="match status" value="1"/>
</dbReference>
<dbReference type="GO" id="GO:0005230">
    <property type="term" value="F:extracellular ligand-gated monoatomic ion channel activity"/>
    <property type="evidence" value="ECO:0007669"/>
    <property type="project" value="InterPro"/>
</dbReference>
<dbReference type="InParanoid" id="A0A6L2PMC2"/>
<evidence type="ECO:0000313" key="8">
    <source>
        <dbReference type="Proteomes" id="UP000502823"/>
    </source>
</evidence>
<feature type="non-terminal residue" evidence="7">
    <location>
        <position position="216"/>
    </location>
</feature>
<sequence length="216" mass="24337">SWEDEKLKWNESEYGGLGQLHVAGHELWQPDIVLFNSATGNLLDHYGNTYCIAHSNGDVLWVPPSQFQVFCKLDMRKWPFDTQSCSLSLGSWTYDGDQIDILLDNDGSELALLETNSEWEIVAVQSNREVMTYACCEEPYIMITYNVTLKRQSPTYSATVITPATIIVLLTLATFWLPPTAGEKILLNVCTTAIICIFLLYFSQKLPAMVGHTPFV</sequence>
<comment type="caution">
    <text evidence="7">The sequence shown here is derived from an EMBL/GenBank/DDBJ whole genome shotgun (WGS) entry which is preliminary data.</text>
</comment>
<dbReference type="Gene3D" id="1.20.58.390">
    <property type="entry name" value="Neurotransmitter-gated ion-channel transmembrane domain"/>
    <property type="match status" value="1"/>
</dbReference>
<dbReference type="InterPro" id="IPR006202">
    <property type="entry name" value="Neur_chan_lig-bd"/>
</dbReference>
<accession>A0A6L2PMC2</accession>
<dbReference type="FunFam" id="2.70.170.10:FF:000028">
    <property type="entry name" value="AcetylCholine Receptor"/>
    <property type="match status" value="1"/>
</dbReference>
<dbReference type="SUPFAM" id="SSF63712">
    <property type="entry name" value="Nicotinic receptor ligand binding domain-like"/>
    <property type="match status" value="1"/>
</dbReference>
<name>A0A6L2PMC2_COPFO</name>
<dbReference type="InterPro" id="IPR036734">
    <property type="entry name" value="Neur_chan_lig-bd_sf"/>
</dbReference>
<feature type="transmembrane region" description="Helical" evidence="5">
    <location>
        <begin position="160"/>
        <end position="179"/>
    </location>
</feature>
<keyword evidence="3 5" id="KW-1133">Transmembrane helix</keyword>
<reference evidence="8" key="1">
    <citation type="submission" date="2020-01" db="EMBL/GenBank/DDBJ databases">
        <title>Draft genome sequence of the Termite Coptotermes fromosanus.</title>
        <authorList>
            <person name="Itakura S."/>
            <person name="Yosikawa Y."/>
            <person name="Umezawa K."/>
        </authorList>
    </citation>
    <scope>NUCLEOTIDE SEQUENCE [LARGE SCALE GENOMIC DNA]</scope>
</reference>
<dbReference type="OrthoDB" id="410315at2759"/>
<organism evidence="7 8">
    <name type="scientific">Coptotermes formosanus</name>
    <name type="common">Formosan subterranean termite</name>
    <dbReference type="NCBI Taxonomy" id="36987"/>
    <lineage>
        <taxon>Eukaryota</taxon>
        <taxon>Metazoa</taxon>
        <taxon>Ecdysozoa</taxon>
        <taxon>Arthropoda</taxon>
        <taxon>Hexapoda</taxon>
        <taxon>Insecta</taxon>
        <taxon>Pterygota</taxon>
        <taxon>Neoptera</taxon>
        <taxon>Polyneoptera</taxon>
        <taxon>Dictyoptera</taxon>
        <taxon>Blattodea</taxon>
        <taxon>Blattoidea</taxon>
        <taxon>Termitoidae</taxon>
        <taxon>Rhinotermitidae</taxon>
        <taxon>Coptotermes</taxon>
    </lineage>
</organism>
<comment type="subcellular location">
    <subcellularLocation>
        <location evidence="1">Membrane</location>
        <topology evidence="1">Multi-pass membrane protein</topology>
    </subcellularLocation>
</comment>
<proteinExistence type="predicted"/>
<evidence type="ECO:0000256" key="5">
    <source>
        <dbReference type="SAM" id="Phobius"/>
    </source>
</evidence>
<evidence type="ECO:0000259" key="6">
    <source>
        <dbReference type="Pfam" id="PF02931"/>
    </source>
</evidence>
<evidence type="ECO:0000313" key="7">
    <source>
        <dbReference type="EMBL" id="GFG32262.1"/>
    </source>
</evidence>
<protein>
    <recommendedName>
        <fullName evidence="6">Neurotransmitter-gated ion-channel ligand-binding domain-containing protein</fullName>
    </recommendedName>
</protein>
<dbReference type="EMBL" id="BLKM01000355">
    <property type="protein sequence ID" value="GFG32262.1"/>
    <property type="molecule type" value="Genomic_DNA"/>
</dbReference>
<dbReference type="InterPro" id="IPR006201">
    <property type="entry name" value="Neur_channel"/>
</dbReference>
<feature type="transmembrane region" description="Helical" evidence="5">
    <location>
        <begin position="185"/>
        <end position="202"/>
    </location>
</feature>
<dbReference type="GO" id="GO:0016020">
    <property type="term" value="C:membrane"/>
    <property type="evidence" value="ECO:0007669"/>
    <property type="project" value="UniProtKB-SubCell"/>
</dbReference>
<evidence type="ECO:0000256" key="1">
    <source>
        <dbReference type="ARBA" id="ARBA00004141"/>
    </source>
</evidence>
<keyword evidence="4 5" id="KW-0472">Membrane</keyword>
<evidence type="ECO:0000256" key="4">
    <source>
        <dbReference type="ARBA" id="ARBA00023136"/>
    </source>
</evidence>
<gene>
    <name evidence="7" type="ORF">Cfor_03485</name>
</gene>
<dbReference type="AlphaFoldDB" id="A0A6L2PMC2"/>
<feature type="non-terminal residue" evidence="7">
    <location>
        <position position="1"/>
    </location>
</feature>
<dbReference type="CDD" id="cd18997">
    <property type="entry name" value="LGIC_ECD_nAChR"/>
    <property type="match status" value="1"/>
</dbReference>
<dbReference type="Proteomes" id="UP000502823">
    <property type="component" value="Unassembled WGS sequence"/>
</dbReference>
<dbReference type="PANTHER" id="PTHR18945">
    <property type="entry name" value="NEUROTRANSMITTER GATED ION CHANNEL"/>
    <property type="match status" value="1"/>
</dbReference>
<feature type="domain" description="Neurotransmitter-gated ion-channel ligand-binding" evidence="6">
    <location>
        <begin position="1"/>
        <end position="152"/>
    </location>
</feature>
<evidence type="ECO:0000256" key="2">
    <source>
        <dbReference type="ARBA" id="ARBA00022692"/>
    </source>
</evidence>
<dbReference type="InterPro" id="IPR038050">
    <property type="entry name" value="Neuro_actylchol_rec"/>
</dbReference>
<dbReference type="SUPFAM" id="SSF90112">
    <property type="entry name" value="Neurotransmitter-gated ion-channel transmembrane pore"/>
    <property type="match status" value="1"/>
</dbReference>
<keyword evidence="8" id="KW-1185">Reference proteome</keyword>
<dbReference type="InterPro" id="IPR036719">
    <property type="entry name" value="Neuro-gated_channel_TM_sf"/>
</dbReference>
<dbReference type="Pfam" id="PF02931">
    <property type="entry name" value="Neur_chan_LBD"/>
    <property type="match status" value="1"/>
</dbReference>